<dbReference type="EMBL" id="CP003154">
    <property type="protein sequence ID" value="AFL75327.1"/>
    <property type="molecule type" value="Genomic_DNA"/>
</dbReference>
<dbReference type="PANTHER" id="PTHR37292:SF2">
    <property type="entry name" value="DUF262 DOMAIN-CONTAINING PROTEIN"/>
    <property type="match status" value="1"/>
</dbReference>
<dbReference type="PANTHER" id="PTHR37292">
    <property type="entry name" value="VNG6097C"/>
    <property type="match status" value="1"/>
</dbReference>
<dbReference type="KEGG" id="tvi:Thivi_3458"/>
<evidence type="ECO:0000313" key="2">
    <source>
        <dbReference type="EMBL" id="AFL75327.1"/>
    </source>
</evidence>
<evidence type="ECO:0000313" key="3">
    <source>
        <dbReference type="Proteomes" id="UP000006062"/>
    </source>
</evidence>
<accession>I3YEA9</accession>
<protein>
    <recommendedName>
        <fullName evidence="1">GmrSD restriction endonucleases N-terminal domain-containing protein</fullName>
    </recommendedName>
</protein>
<dbReference type="Pfam" id="PF03235">
    <property type="entry name" value="GmrSD_N"/>
    <property type="match status" value="1"/>
</dbReference>
<dbReference type="eggNOG" id="COG1479">
    <property type="taxonomic scope" value="Bacteria"/>
</dbReference>
<keyword evidence="3" id="KW-1185">Reference proteome</keyword>
<feature type="domain" description="GmrSD restriction endonucleases N-terminal" evidence="1">
    <location>
        <begin position="19"/>
        <end position="230"/>
    </location>
</feature>
<dbReference type="OrthoDB" id="9798761at2"/>
<reference evidence="2 3" key="1">
    <citation type="submission" date="2012-06" db="EMBL/GenBank/DDBJ databases">
        <title>Complete sequence of Thiocystis violascens DSM 198.</title>
        <authorList>
            <consortium name="US DOE Joint Genome Institute"/>
            <person name="Lucas S."/>
            <person name="Han J."/>
            <person name="Lapidus A."/>
            <person name="Cheng J.-F."/>
            <person name="Goodwin L."/>
            <person name="Pitluck S."/>
            <person name="Peters L."/>
            <person name="Ovchinnikova G."/>
            <person name="Teshima H."/>
            <person name="Detter J.C."/>
            <person name="Han C."/>
            <person name="Tapia R."/>
            <person name="Land M."/>
            <person name="Hauser L."/>
            <person name="Kyrpides N."/>
            <person name="Ivanova N."/>
            <person name="Pagani I."/>
            <person name="Vogl K."/>
            <person name="Liu Z."/>
            <person name="Frigaard N.-U."/>
            <person name="Bryant D."/>
            <person name="Woyke T."/>
        </authorList>
    </citation>
    <scope>NUCLEOTIDE SEQUENCE [LARGE SCALE GENOMIC DNA]</scope>
    <source>
        <strain evidence="3">ATCC 17096 / DSM 198 / 6111</strain>
    </source>
</reference>
<dbReference type="STRING" id="765911.Thivi_3458"/>
<dbReference type="InterPro" id="IPR004919">
    <property type="entry name" value="GmrSD_N"/>
</dbReference>
<dbReference type="RefSeq" id="WP_014779730.1">
    <property type="nucleotide sequence ID" value="NC_018012.1"/>
</dbReference>
<sequence>MEPRSFSPEVKPEVVFVFELVRNVTAGKLRIPNFQRGYVWRRVQMLDLLDSIRRRYPIGSLLIWDTDEHLSSRPNIGPIPVPRGADGISSHVLDGHQRLSTLAGALMAPLNQSAQQDDEDPGRWEIWYNAKDEQFEHPRVGDELQPWHFPLRKLMDTISFIGECKRILHDGGDNGGHYVRKIEALLQTFNEYKLPIIRISNTELTQAVDIFARLNSKGQPMSADQMVSALMYREAPGGSPAFNLSEMIDEMLDLLDGYGFGGIDRTIVLRGLLACLEEDIYRTDWTRLVDAKRSDLLKRLPSIIEPTKAAMERAARFLNSIGVYTDRLLPYAMQLVVLAAFFRDCESPTPDQTAFLRRWFWVSSFAGWFASGNPSRVGHLVAEMRGKIARTSCPNPLLENMRMDEPAQPFPKTFDMRSARARTWLLVLLSLQPRGRDGKPVEEPWRLITEHRSNAIGYIAATVNDKDLKSSPANRILRFDPKDRSQAMSWLLKLDSSLRAQILLSHGIPPDSWGLLETGNRDAFLNVRRDYLIQLELEHMKREGVIPPPDPTPQSAAIDTE</sequence>
<evidence type="ECO:0000259" key="1">
    <source>
        <dbReference type="Pfam" id="PF03235"/>
    </source>
</evidence>
<dbReference type="HOGENOM" id="CLU_021082_2_1_6"/>
<name>I3YEA9_THIV6</name>
<dbReference type="Proteomes" id="UP000006062">
    <property type="component" value="Chromosome"/>
</dbReference>
<dbReference type="AlphaFoldDB" id="I3YEA9"/>
<proteinExistence type="predicted"/>
<gene>
    <name evidence="2" type="ordered locus">Thivi_3458</name>
</gene>
<organism evidence="2 3">
    <name type="scientific">Thiocystis violascens (strain ATCC 17096 / DSM 198 / 6111)</name>
    <name type="common">Chromatium violascens</name>
    <dbReference type="NCBI Taxonomy" id="765911"/>
    <lineage>
        <taxon>Bacteria</taxon>
        <taxon>Pseudomonadati</taxon>
        <taxon>Pseudomonadota</taxon>
        <taxon>Gammaproteobacteria</taxon>
        <taxon>Chromatiales</taxon>
        <taxon>Chromatiaceae</taxon>
        <taxon>Thiocystis</taxon>
    </lineage>
</organism>